<keyword evidence="10" id="KW-0418">Kinase</keyword>
<keyword evidence="10" id="KW-0808">Transferase</keyword>
<evidence type="ECO:0000256" key="2">
    <source>
        <dbReference type="ARBA" id="ARBA00011388"/>
    </source>
</evidence>
<dbReference type="GO" id="GO:0005829">
    <property type="term" value="C:cytosol"/>
    <property type="evidence" value="ECO:0007669"/>
    <property type="project" value="TreeGrafter"/>
</dbReference>
<comment type="cofactor">
    <cofactor evidence="1">
        <name>Ni(2+)</name>
        <dbReference type="ChEBI" id="CHEBI:49786"/>
    </cofactor>
</comment>
<comment type="subunit">
    <text evidence="2">Homodimer. Interacts with PKM.</text>
</comment>
<proteinExistence type="predicted"/>
<keyword evidence="5" id="KW-0944">Nitration</keyword>
<feature type="domain" description="Damage-control phosphatase ARMT1-like metal-binding" evidence="9">
    <location>
        <begin position="6"/>
        <end position="212"/>
    </location>
</feature>
<keyword evidence="4" id="KW-0533">Nickel</keyword>
<evidence type="ECO:0000256" key="8">
    <source>
        <dbReference type="ARBA" id="ARBA00046055"/>
    </source>
</evidence>
<sequence>MSELQRREELIYSVLAGNIFDWGAKEVAAILENDQPFQFTHAREKVPDRPWLMDDLDSWLERLKGPPHERAAIFVDNSGIDVVLGMLPFARELLRRGTKVILCANSAPALNDVTHSELIVLLRQAAIMCPILSNGLQTGALIAMETSQAGPCLDLSRLGRDLVTELSTVDLIVLEGMGRAVHTNLNAHFTCESLKLAVIKNRWLAQRLGGQMFSIVCKYEPAPPPSYSDSES</sequence>
<dbReference type="Gene3D" id="3.40.50.10880">
    <property type="entry name" value="Uncharacterised protein PF01937, DUF89, domain 3"/>
    <property type="match status" value="1"/>
</dbReference>
<reference evidence="10" key="1">
    <citation type="submission" date="2021-05" db="EMBL/GenBank/DDBJ databases">
        <authorList>
            <person name="Alioto T."/>
            <person name="Alioto T."/>
            <person name="Gomez Garrido J."/>
        </authorList>
    </citation>
    <scope>NUCLEOTIDE SEQUENCE</scope>
</reference>
<dbReference type="AlphaFoldDB" id="A0A8D9BB08"/>
<dbReference type="GO" id="GO:0005634">
    <property type="term" value="C:nucleus"/>
    <property type="evidence" value="ECO:0007669"/>
    <property type="project" value="TreeGrafter"/>
</dbReference>
<dbReference type="PANTHER" id="PTHR12280">
    <property type="entry name" value="PANTOTHENATE KINASE"/>
    <property type="match status" value="1"/>
</dbReference>
<accession>A0A8D9BB08</accession>
<evidence type="ECO:0000256" key="3">
    <source>
        <dbReference type="ARBA" id="ARBA00019490"/>
    </source>
</evidence>
<evidence type="ECO:0000313" key="10">
    <source>
        <dbReference type="EMBL" id="CAG6781535.1"/>
    </source>
</evidence>
<comment type="function">
    <text evidence="8">Phosphatase which shows a preference for 4'-phosphopantetheine and its oxidatively damaged forms (sulfonate or S-sulfonate), providing strong indirect evidence that the phosphatase activity pre-empts damage in the coenzyme A (CoA) pathway. Hydrolyzing excess 4'-phosphopantetheine could constitute a directed overflow mechanism to prevent its oxidation to the S-sulfonate, sulfonate, or other forms. Hydrolyzing 4'-phosphopantetheine sulfonate or S-sulfonate would forestall their conversion to inactive forms of CoA and acyl carrier protein. May play a role in the physiological regulation of CoA intracellular levels.</text>
</comment>
<dbReference type="GO" id="GO:0005524">
    <property type="term" value="F:ATP binding"/>
    <property type="evidence" value="ECO:0007669"/>
    <property type="project" value="InterPro"/>
</dbReference>
<dbReference type="PANTHER" id="PTHR12280:SF35">
    <property type="entry name" value="4'-PHOSPHOPANTETHEINE PHOSPHATASE"/>
    <property type="match status" value="1"/>
</dbReference>
<dbReference type="SUPFAM" id="SSF111321">
    <property type="entry name" value="AF1104-like"/>
    <property type="match status" value="1"/>
</dbReference>
<evidence type="ECO:0000256" key="4">
    <source>
        <dbReference type="ARBA" id="ARBA00022596"/>
    </source>
</evidence>
<evidence type="ECO:0000259" key="9">
    <source>
        <dbReference type="Pfam" id="PF01937"/>
    </source>
</evidence>
<evidence type="ECO:0000256" key="1">
    <source>
        <dbReference type="ARBA" id="ARBA00001967"/>
    </source>
</evidence>
<protein>
    <recommendedName>
        <fullName evidence="3">4'-phosphopantetheine phosphatase</fullName>
    </recommendedName>
    <alternativeName>
        <fullName evidence="7">Inactive pantothenic acid kinase 4</fullName>
    </alternativeName>
</protein>
<dbReference type="GO" id="GO:0015937">
    <property type="term" value="P:coenzyme A biosynthetic process"/>
    <property type="evidence" value="ECO:0007669"/>
    <property type="project" value="InterPro"/>
</dbReference>
<dbReference type="GO" id="GO:0004594">
    <property type="term" value="F:pantothenate kinase activity"/>
    <property type="evidence" value="ECO:0007669"/>
    <property type="project" value="TreeGrafter"/>
</dbReference>
<organism evidence="10">
    <name type="scientific">Cacopsylla melanoneura</name>
    <dbReference type="NCBI Taxonomy" id="428564"/>
    <lineage>
        <taxon>Eukaryota</taxon>
        <taxon>Metazoa</taxon>
        <taxon>Ecdysozoa</taxon>
        <taxon>Arthropoda</taxon>
        <taxon>Hexapoda</taxon>
        <taxon>Insecta</taxon>
        <taxon>Pterygota</taxon>
        <taxon>Neoptera</taxon>
        <taxon>Paraneoptera</taxon>
        <taxon>Hemiptera</taxon>
        <taxon>Sternorrhyncha</taxon>
        <taxon>Psylloidea</taxon>
        <taxon>Psyllidae</taxon>
        <taxon>Psyllinae</taxon>
        <taxon>Cacopsylla</taxon>
    </lineage>
</organism>
<evidence type="ECO:0000256" key="5">
    <source>
        <dbReference type="ARBA" id="ARBA00023074"/>
    </source>
</evidence>
<dbReference type="InterPro" id="IPR036075">
    <property type="entry name" value="ARMT-1-like_metal-bd_sf"/>
</dbReference>
<dbReference type="InterPro" id="IPR002791">
    <property type="entry name" value="ARMT1-like_metal-bd"/>
</dbReference>
<dbReference type="FunFam" id="3.40.50.10880:FF:000001">
    <property type="entry name" value="Pantothenate kinase 4"/>
    <property type="match status" value="1"/>
</dbReference>
<dbReference type="InterPro" id="IPR004567">
    <property type="entry name" value="Type_II_PanK"/>
</dbReference>
<dbReference type="EMBL" id="HBUF01623474">
    <property type="protein sequence ID" value="CAG6781535.1"/>
    <property type="molecule type" value="Transcribed_RNA"/>
</dbReference>
<dbReference type="Pfam" id="PF01937">
    <property type="entry name" value="ARMT1-like_dom"/>
    <property type="match status" value="1"/>
</dbReference>
<comment type="catalytic activity">
    <reaction evidence="6">
        <text>(R)-4'-phospho-S-sulfopantetheine + H2O = (R)-S-sulfopantetheine + phosphate</text>
        <dbReference type="Rhea" id="RHEA:68340"/>
        <dbReference type="ChEBI" id="CHEBI:15377"/>
        <dbReference type="ChEBI" id="CHEBI:43474"/>
        <dbReference type="ChEBI" id="CHEBI:177302"/>
        <dbReference type="ChEBI" id="CHEBI:177303"/>
    </reaction>
    <physiologicalReaction direction="left-to-right" evidence="6">
        <dbReference type="Rhea" id="RHEA:68341"/>
    </physiologicalReaction>
</comment>
<evidence type="ECO:0000256" key="7">
    <source>
        <dbReference type="ARBA" id="ARBA00032948"/>
    </source>
</evidence>
<name>A0A8D9BB08_9HEMI</name>
<evidence type="ECO:0000256" key="6">
    <source>
        <dbReference type="ARBA" id="ARBA00029347"/>
    </source>
</evidence>